<reference evidence="1 2" key="1">
    <citation type="journal article" date="2022" name="Allergy">
        <title>Genome assembly and annotation of Periplaneta americana reveal a comprehensive cockroach allergen profile.</title>
        <authorList>
            <person name="Wang L."/>
            <person name="Xiong Q."/>
            <person name="Saelim N."/>
            <person name="Wang L."/>
            <person name="Nong W."/>
            <person name="Wan A.T."/>
            <person name="Shi M."/>
            <person name="Liu X."/>
            <person name="Cao Q."/>
            <person name="Hui J.H.L."/>
            <person name="Sookrung N."/>
            <person name="Leung T.F."/>
            <person name="Tungtrongchitr A."/>
            <person name="Tsui S.K.W."/>
        </authorList>
    </citation>
    <scope>NUCLEOTIDE SEQUENCE [LARGE SCALE GENOMIC DNA]</scope>
    <source>
        <strain evidence="1">PWHHKU_190912</strain>
    </source>
</reference>
<proteinExistence type="predicted"/>
<protein>
    <submittedName>
        <fullName evidence="1">Uncharacterized protein</fullName>
    </submittedName>
</protein>
<dbReference type="Proteomes" id="UP001148838">
    <property type="component" value="Unassembled WGS sequence"/>
</dbReference>
<name>A0ABQ8RVR3_PERAM</name>
<organism evidence="1 2">
    <name type="scientific">Periplaneta americana</name>
    <name type="common">American cockroach</name>
    <name type="synonym">Blatta americana</name>
    <dbReference type="NCBI Taxonomy" id="6978"/>
    <lineage>
        <taxon>Eukaryota</taxon>
        <taxon>Metazoa</taxon>
        <taxon>Ecdysozoa</taxon>
        <taxon>Arthropoda</taxon>
        <taxon>Hexapoda</taxon>
        <taxon>Insecta</taxon>
        <taxon>Pterygota</taxon>
        <taxon>Neoptera</taxon>
        <taxon>Polyneoptera</taxon>
        <taxon>Dictyoptera</taxon>
        <taxon>Blattodea</taxon>
        <taxon>Blattoidea</taxon>
        <taxon>Blattidae</taxon>
        <taxon>Blattinae</taxon>
        <taxon>Periplaneta</taxon>
    </lineage>
</organism>
<accession>A0ABQ8RVR3</accession>
<gene>
    <name evidence="1" type="ORF">ANN_27944</name>
</gene>
<comment type="caution">
    <text evidence="1">The sequence shown here is derived from an EMBL/GenBank/DDBJ whole genome shotgun (WGS) entry which is preliminary data.</text>
</comment>
<evidence type="ECO:0000313" key="2">
    <source>
        <dbReference type="Proteomes" id="UP001148838"/>
    </source>
</evidence>
<keyword evidence="2" id="KW-1185">Reference proteome</keyword>
<evidence type="ECO:0000313" key="1">
    <source>
        <dbReference type="EMBL" id="KAJ4425748.1"/>
    </source>
</evidence>
<dbReference type="EMBL" id="JAJSOF020000042">
    <property type="protein sequence ID" value="KAJ4425748.1"/>
    <property type="molecule type" value="Genomic_DNA"/>
</dbReference>
<sequence>MCLLFLGIEKQAKEQSCDTYEVIVNLCWEWLDIYIGNGQVKEMYRMESGKNRPILVRMVNRMIKEKIVDSKKALKDSSISREEDFEYEMR</sequence>